<accession>A0A9N9GM34</accession>
<keyword evidence="3" id="KW-1185">Reference proteome</keyword>
<evidence type="ECO:0000313" key="3">
    <source>
        <dbReference type="Proteomes" id="UP000789375"/>
    </source>
</evidence>
<dbReference type="Gene3D" id="1.25.40.10">
    <property type="entry name" value="Tetratricopeptide repeat domain"/>
    <property type="match status" value="1"/>
</dbReference>
<dbReference type="SMART" id="SM00671">
    <property type="entry name" value="SEL1"/>
    <property type="match status" value="2"/>
</dbReference>
<dbReference type="InterPro" id="IPR051681">
    <property type="entry name" value="Ser/Thr_Kinases-Pseudokinases"/>
</dbReference>
<dbReference type="Pfam" id="PF08238">
    <property type="entry name" value="Sel1"/>
    <property type="match status" value="2"/>
</dbReference>
<dbReference type="InterPro" id="IPR011990">
    <property type="entry name" value="TPR-like_helical_dom_sf"/>
</dbReference>
<dbReference type="InterPro" id="IPR001245">
    <property type="entry name" value="Ser-Thr/Tyr_kinase_cat_dom"/>
</dbReference>
<dbReference type="Pfam" id="PF07714">
    <property type="entry name" value="PK_Tyr_Ser-Thr"/>
    <property type="match status" value="1"/>
</dbReference>
<sequence>MSMSKNIGGASVVIASSAEIIHEVGQFAGERRFTGELAKETIKVMGNLADAVGPYLPFVSIVIGEFNECSDILNLAISIATKEQMDKDFTILQNDIVAMKKFLDDIEGGVTSIENKTDEIKETTTHILNENNEIKIIVENIQQQNDKILEQNKQLLGFKDGHISLSFGSLNEEIDSISSFSKQVNGQNSLQVEAKRIKPSEIRDAQDVVLRKGNRVTVLKKSFTALDVACKPIATNNMQKIQKHLAILGKLHACPYIIKFHGVSELSEKNYVMVFEWAELGTLKEVYQNFSLGWEEKITIVRDICRGLAFLHAVEILHHDIRCENVLMTEKMQPKLCNFKFAREINEVTSQIDDMNAIIHWLAPEKLNSYDRDPKSGRETLEFGLTQNPLQVGYGEIIKLAWQQEPSLRPGIQLLFNMMNELFQKYILNIISPIVRCEDDDQQDLSIPDDNFSISTPVTPLLTVKEGLQAHKAHEYEKAWGCFKGNAEVGDILAKYWCGYYYLEGRHVEKNKKQNQNIDSRKFMEYLKMAADNNNATALYNLGDVYFSGKLNFEKDTQKGIKYLRQACLFGQSKAVEILKKHNINIYE</sequence>
<dbReference type="InterPro" id="IPR000719">
    <property type="entry name" value="Prot_kinase_dom"/>
</dbReference>
<dbReference type="GO" id="GO:0004674">
    <property type="term" value="F:protein serine/threonine kinase activity"/>
    <property type="evidence" value="ECO:0007669"/>
    <property type="project" value="TreeGrafter"/>
</dbReference>
<name>A0A9N9GM34_FUNMO</name>
<reference evidence="2" key="1">
    <citation type="submission" date="2021-06" db="EMBL/GenBank/DDBJ databases">
        <authorList>
            <person name="Kallberg Y."/>
            <person name="Tangrot J."/>
            <person name="Rosling A."/>
        </authorList>
    </citation>
    <scope>NUCLEOTIDE SEQUENCE</scope>
    <source>
        <strain evidence="2">87-6 pot B 2015</strain>
    </source>
</reference>
<dbReference type="PROSITE" id="PS00109">
    <property type="entry name" value="PROTEIN_KINASE_TYR"/>
    <property type="match status" value="1"/>
</dbReference>
<proteinExistence type="predicted"/>
<comment type="caution">
    <text evidence="2">The sequence shown here is derived from an EMBL/GenBank/DDBJ whole genome shotgun (WGS) entry which is preliminary data.</text>
</comment>
<dbReference type="EMBL" id="CAJVPP010002782">
    <property type="protein sequence ID" value="CAG8611681.1"/>
    <property type="molecule type" value="Genomic_DNA"/>
</dbReference>
<dbReference type="PROSITE" id="PS50011">
    <property type="entry name" value="PROTEIN_KINASE_DOM"/>
    <property type="match status" value="1"/>
</dbReference>
<dbReference type="SUPFAM" id="SSF56112">
    <property type="entry name" value="Protein kinase-like (PK-like)"/>
    <property type="match status" value="1"/>
</dbReference>
<dbReference type="Gene3D" id="1.10.510.10">
    <property type="entry name" value="Transferase(Phosphotransferase) domain 1"/>
    <property type="match status" value="1"/>
</dbReference>
<organism evidence="2 3">
    <name type="scientific">Funneliformis mosseae</name>
    <name type="common">Endomycorrhizal fungus</name>
    <name type="synonym">Glomus mosseae</name>
    <dbReference type="NCBI Taxonomy" id="27381"/>
    <lineage>
        <taxon>Eukaryota</taxon>
        <taxon>Fungi</taxon>
        <taxon>Fungi incertae sedis</taxon>
        <taxon>Mucoromycota</taxon>
        <taxon>Glomeromycotina</taxon>
        <taxon>Glomeromycetes</taxon>
        <taxon>Glomerales</taxon>
        <taxon>Glomeraceae</taxon>
        <taxon>Funneliformis</taxon>
    </lineage>
</organism>
<dbReference type="InterPro" id="IPR008266">
    <property type="entry name" value="Tyr_kinase_AS"/>
</dbReference>
<dbReference type="InterPro" id="IPR006597">
    <property type="entry name" value="Sel1-like"/>
</dbReference>
<evidence type="ECO:0000313" key="2">
    <source>
        <dbReference type="EMBL" id="CAG8611681.1"/>
    </source>
</evidence>
<gene>
    <name evidence="2" type="ORF">FMOSSE_LOCUS9496</name>
</gene>
<feature type="domain" description="Protein kinase" evidence="1">
    <location>
        <begin position="204"/>
        <end position="462"/>
    </location>
</feature>
<dbReference type="PANTHER" id="PTHR44329">
    <property type="entry name" value="SERINE/THREONINE-PROTEIN KINASE TNNI3K-RELATED"/>
    <property type="match status" value="1"/>
</dbReference>
<protein>
    <submittedName>
        <fullName evidence="2">4755_t:CDS:1</fullName>
    </submittedName>
</protein>
<dbReference type="CDD" id="cd00180">
    <property type="entry name" value="PKc"/>
    <property type="match status" value="1"/>
</dbReference>
<dbReference type="SUPFAM" id="SSF81901">
    <property type="entry name" value="HCP-like"/>
    <property type="match status" value="1"/>
</dbReference>
<dbReference type="InterPro" id="IPR011009">
    <property type="entry name" value="Kinase-like_dom_sf"/>
</dbReference>
<dbReference type="Proteomes" id="UP000789375">
    <property type="component" value="Unassembled WGS sequence"/>
</dbReference>
<dbReference type="AlphaFoldDB" id="A0A9N9GM34"/>
<dbReference type="GO" id="GO:0005524">
    <property type="term" value="F:ATP binding"/>
    <property type="evidence" value="ECO:0007669"/>
    <property type="project" value="InterPro"/>
</dbReference>
<evidence type="ECO:0000259" key="1">
    <source>
        <dbReference type="PROSITE" id="PS50011"/>
    </source>
</evidence>